<accession>A0ABV3AXI5</accession>
<evidence type="ECO:0000256" key="1">
    <source>
        <dbReference type="ARBA" id="ARBA00022553"/>
    </source>
</evidence>
<gene>
    <name evidence="11" type="ORF">ABZ931_12930</name>
</gene>
<feature type="DNA-binding region" description="OmpR/PhoB-type" evidence="7">
    <location>
        <begin position="149"/>
        <end position="244"/>
    </location>
</feature>
<evidence type="ECO:0000256" key="6">
    <source>
        <dbReference type="PROSITE-ProRule" id="PRU00169"/>
    </source>
</evidence>
<dbReference type="PROSITE" id="PS51755">
    <property type="entry name" value="OMPR_PHOB"/>
    <property type="match status" value="1"/>
</dbReference>
<feature type="region of interest" description="Disordered" evidence="8">
    <location>
        <begin position="247"/>
        <end position="278"/>
    </location>
</feature>
<dbReference type="RefSeq" id="WP_359694526.1">
    <property type="nucleotide sequence ID" value="NZ_JBEYXT010000044.1"/>
</dbReference>
<keyword evidence="1 6" id="KW-0597">Phosphoprotein</keyword>
<sequence>MQVLLIEDDERIAGPLAEGLGRYGFSVERVRTGAAALAAGEPDMVLLDLGLPDMDGIDVCRALRQRSDVPIIMITARGEEIDRVLGLELGADDYMAKPFGVRELVARIRAVTRRTRPVATTGTGGVVDAGGAGGAGGAAPFAAAPAGTDTAQQVGPLVIDRRTRQVHLAGRPVALAPKEFDLLAHLAQDPGAVCSRQQIVDQVWDPHFFGPTKTLDVHVAALRRKLGDPAWIETIRRVGFRLSVPDTADTADADDTAGATGTDEATARSGPEQGQSAW</sequence>
<dbReference type="PANTHER" id="PTHR48111:SF72">
    <property type="entry name" value="SENSORY TRANSDUCTION PROTEIN REGX3"/>
    <property type="match status" value="1"/>
</dbReference>
<evidence type="ECO:0000259" key="9">
    <source>
        <dbReference type="PROSITE" id="PS50110"/>
    </source>
</evidence>
<evidence type="ECO:0000313" key="11">
    <source>
        <dbReference type="EMBL" id="MEU6801902.1"/>
    </source>
</evidence>
<dbReference type="Pfam" id="PF00486">
    <property type="entry name" value="Trans_reg_C"/>
    <property type="match status" value="1"/>
</dbReference>
<dbReference type="PROSITE" id="PS50110">
    <property type="entry name" value="RESPONSE_REGULATORY"/>
    <property type="match status" value="1"/>
</dbReference>
<dbReference type="Gene3D" id="6.10.250.690">
    <property type="match status" value="1"/>
</dbReference>
<dbReference type="InterPro" id="IPR011006">
    <property type="entry name" value="CheY-like_superfamily"/>
</dbReference>
<feature type="domain" description="Response regulatory" evidence="9">
    <location>
        <begin position="2"/>
        <end position="112"/>
    </location>
</feature>
<dbReference type="SUPFAM" id="SSF46894">
    <property type="entry name" value="C-terminal effector domain of the bipartite response regulators"/>
    <property type="match status" value="1"/>
</dbReference>
<keyword evidence="12" id="KW-1185">Reference proteome</keyword>
<dbReference type="InterPro" id="IPR016032">
    <property type="entry name" value="Sig_transdc_resp-reg_C-effctor"/>
</dbReference>
<dbReference type="Gene3D" id="3.40.50.2300">
    <property type="match status" value="1"/>
</dbReference>
<reference evidence="11 12" key="1">
    <citation type="submission" date="2024-06" db="EMBL/GenBank/DDBJ databases">
        <title>The Natural Products Discovery Center: Release of the First 8490 Sequenced Strains for Exploring Actinobacteria Biosynthetic Diversity.</title>
        <authorList>
            <person name="Kalkreuter E."/>
            <person name="Kautsar S.A."/>
            <person name="Yang D."/>
            <person name="Bader C.D."/>
            <person name="Teijaro C.N."/>
            <person name="Fluegel L."/>
            <person name="Davis C.M."/>
            <person name="Simpson J.R."/>
            <person name="Lauterbach L."/>
            <person name="Steele A.D."/>
            <person name="Gui C."/>
            <person name="Meng S."/>
            <person name="Li G."/>
            <person name="Viehrig K."/>
            <person name="Ye F."/>
            <person name="Su P."/>
            <person name="Kiefer A.F."/>
            <person name="Nichols A."/>
            <person name="Cepeda A.J."/>
            <person name="Yan W."/>
            <person name="Fan B."/>
            <person name="Jiang Y."/>
            <person name="Adhikari A."/>
            <person name="Zheng C.-J."/>
            <person name="Schuster L."/>
            <person name="Cowan T.M."/>
            <person name="Smanski M.J."/>
            <person name="Chevrette M.G."/>
            <person name="De Carvalho L.P.S."/>
            <person name="Shen B."/>
        </authorList>
    </citation>
    <scope>NUCLEOTIDE SEQUENCE [LARGE SCALE GENOMIC DNA]</scope>
    <source>
        <strain evidence="11 12">NPDC046851</strain>
    </source>
</reference>
<dbReference type="InterPro" id="IPR039420">
    <property type="entry name" value="WalR-like"/>
</dbReference>
<comment type="caution">
    <text evidence="11">The sequence shown here is derived from an EMBL/GenBank/DDBJ whole genome shotgun (WGS) entry which is preliminary data.</text>
</comment>
<evidence type="ECO:0000256" key="2">
    <source>
        <dbReference type="ARBA" id="ARBA00023015"/>
    </source>
</evidence>
<evidence type="ECO:0000256" key="5">
    <source>
        <dbReference type="ARBA" id="ARBA00041201"/>
    </source>
</evidence>
<dbReference type="SMART" id="SM00862">
    <property type="entry name" value="Trans_reg_C"/>
    <property type="match status" value="1"/>
</dbReference>
<dbReference type="PANTHER" id="PTHR48111">
    <property type="entry name" value="REGULATOR OF RPOS"/>
    <property type="match status" value="1"/>
</dbReference>
<organism evidence="11 12">
    <name type="scientific">Streptomyces neyagawaensis</name>
    <dbReference type="NCBI Taxonomy" id="42238"/>
    <lineage>
        <taxon>Bacteria</taxon>
        <taxon>Bacillati</taxon>
        <taxon>Actinomycetota</taxon>
        <taxon>Actinomycetes</taxon>
        <taxon>Kitasatosporales</taxon>
        <taxon>Streptomycetaceae</taxon>
        <taxon>Streptomyces</taxon>
    </lineage>
</organism>
<evidence type="ECO:0000256" key="8">
    <source>
        <dbReference type="SAM" id="MobiDB-lite"/>
    </source>
</evidence>
<dbReference type="InterPro" id="IPR036388">
    <property type="entry name" value="WH-like_DNA-bd_sf"/>
</dbReference>
<dbReference type="Gene3D" id="1.10.10.10">
    <property type="entry name" value="Winged helix-like DNA-binding domain superfamily/Winged helix DNA-binding domain"/>
    <property type="match status" value="1"/>
</dbReference>
<evidence type="ECO:0000256" key="7">
    <source>
        <dbReference type="PROSITE-ProRule" id="PRU01091"/>
    </source>
</evidence>
<protein>
    <recommendedName>
        <fullName evidence="5">Sensory transduction protein RegX3</fullName>
    </recommendedName>
</protein>
<feature type="modified residue" description="4-aspartylphosphate" evidence="6">
    <location>
        <position position="48"/>
    </location>
</feature>
<evidence type="ECO:0000313" key="12">
    <source>
        <dbReference type="Proteomes" id="UP001551189"/>
    </source>
</evidence>
<evidence type="ECO:0000256" key="4">
    <source>
        <dbReference type="ARBA" id="ARBA00023163"/>
    </source>
</evidence>
<dbReference type="SMART" id="SM00448">
    <property type="entry name" value="REC"/>
    <property type="match status" value="1"/>
</dbReference>
<proteinExistence type="predicted"/>
<name>A0ABV3AXI5_9ACTN</name>
<dbReference type="InterPro" id="IPR001867">
    <property type="entry name" value="OmpR/PhoB-type_DNA-bd"/>
</dbReference>
<evidence type="ECO:0000259" key="10">
    <source>
        <dbReference type="PROSITE" id="PS51755"/>
    </source>
</evidence>
<dbReference type="Pfam" id="PF00072">
    <property type="entry name" value="Response_reg"/>
    <property type="match status" value="1"/>
</dbReference>
<keyword evidence="2" id="KW-0805">Transcription regulation</keyword>
<dbReference type="SUPFAM" id="SSF52172">
    <property type="entry name" value="CheY-like"/>
    <property type="match status" value="1"/>
</dbReference>
<keyword evidence="4" id="KW-0804">Transcription</keyword>
<dbReference type="EMBL" id="JBEYXT010000044">
    <property type="protein sequence ID" value="MEU6801902.1"/>
    <property type="molecule type" value="Genomic_DNA"/>
</dbReference>
<dbReference type="InterPro" id="IPR001789">
    <property type="entry name" value="Sig_transdc_resp-reg_receiver"/>
</dbReference>
<feature type="domain" description="OmpR/PhoB-type" evidence="10">
    <location>
        <begin position="149"/>
        <end position="244"/>
    </location>
</feature>
<dbReference type="Proteomes" id="UP001551189">
    <property type="component" value="Unassembled WGS sequence"/>
</dbReference>
<dbReference type="CDD" id="cd00383">
    <property type="entry name" value="trans_reg_C"/>
    <property type="match status" value="1"/>
</dbReference>
<keyword evidence="3 7" id="KW-0238">DNA-binding</keyword>
<evidence type="ECO:0000256" key="3">
    <source>
        <dbReference type="ARBA" id="ARBA00023125"/>
    </source>
</evidence>